<sequence>MILTLDIGGTNIKTGIFENSTFTQLNSYETGIKDSSFNMLDRISFIIDETLKSYEINGVAISTAGIVDSINGKIAYANENIPNYKGTEISKYIMRKYNLPSIVENDVNCALLGELTQAKYRDVQNALMFTIGTGVGGALYVNGKLLFGHSFSGGEVGYSIFNGQNIEKIASTTSLVNNVKLRINIEEIDGKWIFDQAINHKNQICVEEIDKLVKNIVNLVVNSVSLLNPEYVILGGGIMEQKEYLQPIIQKKFDKMYTNNFVKKSTKIVFAELGNTAGMFGAYEVYRNKIK</sequence>
<dbReference type="EMBL" id="SCFR01000026">
    <property type="protein sequence ID" value="TFF64987.1"/>
    <property type="molecule type" value="Genomic_DNA"/>
</dbReference>
<organism evidence="2 3">
    <name type="scientific">Helcococcus ovis</name>
    <dbReference type="NCBI Taxonomy" id="72026"/>
    <lineage>
        <taxon>Bacteria</taxon>
        <taxon>Bacillati</taxon>
        <taxon>Bacillota</taxon>
        <taxon>Tissierellia</taxon>
        <taxon>Tissierellales</taxon>
        <taxon>Peptoniphilaceae</taxon>
        <taxon>Helcococcus</taxon>
    </lineage>
</organism>
<dbReference type="CDD" id="cd24068">
    <property type="entry name" value="ASKHA_NBD_ROK_FnNanK-like"/>
    <property type="match status" value="1"/>
</dbReference>
<evidence type="ECO:0000256" key="1">
    <source>
        <dbReference type="ARBA" id="ARBA00006479"/>
    </source>
</evidence>
<dbReference type="Proteomes" id="UP000297454">
    <property type="component" value="Unassembled WGS sequence"/>
</dbReference>
<dbReference type="InterPro" id="IPR000600">
    <property type="entry name" value="ROK"/>
</dbReference>
<dbReference type="Pfam" id="PF00480">
    <property type="entry name" value="ROK"/>
    <property type="match status" value="1"/>
</dbReference>
<comment type="similarity">
    <text evidence="1">Belongs to the ROK (NagC/XylR) family.</text>
</comment>
<dbReference type="RefSeq" id="WP_134744493.1">
    <property type="nucleotide sequence ID" value="NZ_JBFNGE010000090.1"/>
</dbReference>
<protein>
    <submittedName>
        <fullName evidence="2">ROK family protein</fullName>
    </submittedName>
</protein>
<proteinExistence type="inferred from homology"/>
<dbReference type="SUPFAM" id="SSF53067">
    <property type="entry name" value="Actin-like ATPase domain"/>
    <property type="match status" value="1"/>
</dbReference>
<comment type="caution">
    <text evidence="2">The sequence shown here is derived from an EMBL/GenBank/DDBJ whole genome shotgun (WGS) entry which is preliminary data.</text>
</comment>
<dbReference type="PANTHER" id="PTHR18964:SF165">
    <property type="entry name" value="BETA-GLUCOSIDE KINASE"/>
    <property type="match status" value="1"/>
</dbReference>
<name>A0A4V3IY57_9FIRM</name>
<evidence type="ECO:0000313" key="3">
    <source>
        <dbReference type="Proteomes" id="UP000297454"/>
    </source>
</evidence>
<dbReference type="AlphaFoldDB" id="A0A4V3IY57"/>
<gene>
    <name evidence="2" type="ORF">EQF91_06790</name>
</gene>
<dbReference type="PANTHER" id="PTHR18964">
    <property type="entry name" value="ROK (REPRESSOR, ORF, KINASE) FAMILY"/>
    <property type="match status" value="1"/>
</dbReference>
<keyword evidence="3" id="KW-1185">Reference proteome</keyword>
<evidence type="ECO:0000313" key="2">
    <source>
        <dbReference type="EMBL" id="TFF64987.1"/>
    </source>
</evidence>
<dbReference type="InterPro" id="IPR043129">
    <property type="entry name" value="ATPase_NBD"/>
</dbReference>
<reference evidence="2 3" key="1">
    <citation type="submission" date="2019-01" db="EMBL/GenBank/DDBJ databases">
        <title>Draft Genome Sequences of Helcococcus ovis Strains Isolated from the Uterus and Vagina of Dairy Cows with Metritis.</title>
        <authorList>
            <person name="Cunha F."/>
            <person name="Jeon S.J."/>
            <person name="Kutzer P."/>
            <person name="Galvao K.N."/>
        </authorList>
    </citation>
    <scope>NUCLEOTIDE SEQUENCE [LARGE SCALE GENOMIC DNA]</scope>
    <source>
        <strain evidence="2 3">KG-37</strain>
    </source>
</reference>
<accession>A0A4V3IY57</accession>
<dbReference type="Gene3D" id="3.30.420.40">
    <property type="match status" value="2"/>
</dbReference>